<name>A0ABQ8ZBS7_9EUKA</name>
<keyword evidence="1" id="KW-1133">Transmembrane helix</keyword>
<evidence type="ECO:0000256" key="2">
    <source>
        <dbReference type="SAM" id="SignalP"/>
    </source>
</evidence>
<evidence type="ECO:0000313" key="3">
    <source>
        <dbReference type="EMBL" id="KAJ6254231.1"/>
    </source>
</evidence>
<dbReference type="EMBL" id="JAOAOG010000026">
    <property type="protein sequence ID" value="KAJ6254231.1"/>
    <property type="molecule type" value="Genomic_DNA"/>
</dbReference>
<evidence type="ECO:0000256" key="1">
    <source>
        <dbReference type="SAM" id="Phobius"/>
    </source>
</evidence>
<feature type="chain" id="PRO_5045436598" evidence="2">
    <location>
        <begin position="26"/>
        <end position="199"/>
    </location>
</feature>
<feature type="transmembrane region" description="Helical" evidence="1">
    <location>
        <begin position="180"/>
        <end position="198"/>
    </location>
</feature>
<keyword evidence="2" id="KW-0732">Signal</keyword>
<keyword evidence="1" id="KW-0812">Transmembrane</keyword>
<dbReference type="Proteomes" id="UP001150062">
    <property type="component" value="Unassembled WGS sequence"/>
</dbReference>
<organism evidence="3 4">
    <name type="scientific">Anaeramoeba flamelloides</name>
    <dbReference type="NCBI Taxonomy" id="1746091"/>
    <lineage>
        <taxon>Eukaryota</taxon>
        <taxon>Metamonada</taxon>
        <taxon>Anaeramoebidae</taxon>
        <taxon>Anaeramoeba</taxon>
    </lineage>
</organism>
<keyword evidence="4" id="KW-1185">Reference proteome</keyword>
<accession>A0ABQ8ZBS7</accession>
<comment type="caution">
    <text evidence="3">The sequence shown here is derived from an EMBL/GenBank/DDBJ whole genome shotgun (WGS) entry which is preliminary data.</text>
</comment>
<sequence>MQITYFYLTVIIIINIFTIVEKAEAEAETEIENEIEIETETETFSQSLENTNGEHSLKVVDQNIAILQQLYDSDGDSYESITKSLQAEVYLNKYENNYNCENTRRFVKTRTFVYGGCYTLNKYLVRVTKLVEEDKVLLMVHNSSKDCDANIFDRYVYKMKECSDASELVYSYSFSKGSKATAVSILALFLLCFFIIFIV</sequence>
<keyword evidence="1" id="KW-0472">Membrane</keyword>
<feature type="signal peptide" evidence="2">
    <location>
        <begin position="1"/>
        <end position="25"/>
    </location>
</feature>
<proteinExistence type="predicted"/>
<gene>
    <name evidence="3" type="ORF">M0813_12789</name>
</gene>
<protein>
    <submittedName>
        <fullName evidence="3">Uncharacterized protein</fullName>
    </submittedName>
</protein>
<reference evidence="3" key="1">
    <citation type="submission" date="2022-08" db="EMBL/GenBank/DDBJ databases">
        <title>Novel sulfate-reducing endosymbionts in the free-living metamonad Anaeramoeba.</title>
        <authorList>
            <person name="Jerlstrom-Hultqvist J."/>
            <person name="Cepicka I."/>
            <person name="Gallot-Lavallee L."/>
            <person name="Salas-Leiva D."/>
            <person name="Curtis B.A."/>
            <person name="Zahonova K."/>
            <person name="Pipaliya S."/>
            <person name="Dacks J."/>
            <person name="Roger A.J."/>
        </authorList>
    </citation>
    <scope>NUCLEOTIDE SEQUENCE</scope>
    <source>
        <strain evidence="3">Schooner1</strain>
    </source>
</reference>
<evidence type="ECO:0000313" key="4">
    <source>
        <dbReference type="Proteomes" id="UP001150062"/>
    </source>
</evidence>